<gene>
    <name evidence="3" type="ORF">S06H3_33216</name>
</gene>
<dbReference type="GO" id="GO:0016853">
    <property type="term" value="F:isomerase activity"/>
    <property type="evidence" value="ECO:0007669"/>
    <property type="project" value="UniProtKB-KW"/>
</dbReference>
<dbReference type="InterPro" id="IPR036237">
    <property type="entry name" value="Xyl_isomerase-like_sf"/>
</dbReference>
<dbReference type="Gene3D" id="3.20.20.150">
    <property type="entry name" value="Divalent-metal-dependent TIM barrel enzymes"/>
    <property type="match status" value="1"/>
</dbReference>
<dbReference type="InterPro" id="IPR050417">
    <property type="entry name" value="Sugar_Epim/Isomerase"/>
</dbReference>
<evidence type="ECO:0000259" key="2">
    <source>
        <dbReference type="Pfam" id="PF01261"/>
    </source>
</evidence>
<organism evidence="3">
    <name type="scientific">marine sediment metagenome</name>
    <dbReference type="NCBI Taxonomy" id="412755"/>
    <lineage>
        <taxon>unclassified sequences</taxon>
        <taxon>metagenomes</taxon>
        <taxon>ecological metagenomes</taxon>
    </lineage>
</organism>
<proteinExistence type="predicted"/>
<reference evidence="3" key="1">
    <citation type="journal article" date="2014" name="Front. Microbiol.">
        <title>High frequency of phylogenetically diverse reductive dehalogenase-homologous genes in deep subseafloor sedimentary metagenomes.</title>
        <authorList>
            <person name="Kawai M."/>
            <person name="Futagami T."/>
            <person name="Toyoda A."/>
            <person name="Takaki Y."/>
            <person name="Nishi S."/>
            <person name="Hori S."/>
            <person name="Arai W."/>
            <person name="Tsubouchi T."/>
            <person name="Morono Y."/>
            <person name="Uchiyama I."/>
            <person name="Ito T."/>
            <person name="Fujiyama A."/>
            <person name="Inagaki F."/>
            <person name="Takami H."/>
        </authorList>
    </citation>
    <scope>NUCLEOTIDE SEQUENCE</scope>
    <source>
        <strain evidence="3">Expedition CK06-06</strain>
    </source>
</reference>
<keyword evidence="1" id="KW-0413">Isomerase</keyword>
<dbReference type="Pfam" id="PF01261">
    <property type="entry name" value="AP_endonuc_2"/>
    <property type="match status" value="1"/>
</dbReference>
<accession>X1N075</accession>
<name>X1N075_9ZZZZ</name>
<dbReference type="AlphaFoldDB" id="X1N075"/>
<dbReference type="InterPro" id="IPR013022">
    <property type="entry name" value="Xyl_isomerase-like_TIM-brl"/>
</dbReference>
<sequence length="221" mass="25270">NLNLPDLKTLKSSLKKYEILIHAPWIHLSLISPHPEIREITVKLYLQALKVADALGAKLVTFHCGGKTIYTSREEAAEIFIQNFKKIKNHHKGKSAFTIENVPAIQRGPQISYPDFPMDLIYLKKKLPWLNFTLDIGHAFQSGKNLKSISNFLKKYKNSVLNIHLHDVILKGEAHLALGKGDLDFNKFFQILNKVGYTGYISLETISNEDTKKSWKKIYKL</sequence>
<evidence type="ECO:0000256" key="1">
    <source>
        <dbReference type="ARBA" id="ARBA00023235"/>
    </source>
</evidence>
<protein>
    <recommendedName>
        <fullName evidence="2">Xylose isomerase-like TIM barrel domain-containing protein</fullName>
    </recommendedName>
</protein>
<feature type="non-terminal residue" evidence="3">
    <location>
        <position position="1"/>
    </location>
</feature>
<evidence type="ECO:0000313" key="3">
    <source>
        <dbReference type="EMBL" id="GAI20295.1"/>
    </source>
</evidence>
<dbReference type="PANTHER" id="PTHR43489">
    <property type="entry name" value="ISOMERASE"/>
    <property type="match status" value="1"/>
</dbReference>
<comment type="caution">
    <text evidence="3">The sequence shown here is derived from an EMBL/GenBank/DDBJ whole genome shotgun (WGS) entry which is preliminary data.</text>
</comment>
<dbReference type="EMBL" id="BARV01019807">
    <property type="protein sequence ID" value="GAI20295.1"/>
    <property type="molecule type" value="Genomic_DNA"/>
</dbReference>
<feature type="domain" description="Xylose isomerase-like TIM barrel" evidence="2">
    <location>
        <begin position="7"/>
        <end position="214"/>
    </location>
</feature>
<dbReference type="SUPFAM" id="SSF51658">
    <property type="entry name" value="Xylose isomerase-like"/>
    <property type="match status" value="1"/>
</dbReference>